<dbReference type="InterPro" id="IPR015915">
    <property type="entry name" value="Kelch-typ_b-propeller"/>
</dbReference>
<dbReference type="Pfam" id="PF07707">
    <property type="entry name" value="BACK"/>
    <property type="match status" value="1"/>
</dbReference>
<evidence type="ECO:0000259" key="3">
    <source>
        <dbReference type="Pfam" id="PF07707"/>
    </source>
</evidence>
<dbReference type="Gene3D" id="3.30.710.10">
    <property type="entry name" value="Potassium Channel Kv1.1, Chain A"/>
    <property type="match status" value="1"/>
</dbReference>
<dbReference type="Pfam" id="PF01344">
    <property type="entry name" value="Kelch_1"/>
    <property type="match status" value="1"/>
</dbReference>
<name>A0A5K3G2I7_MESCO</name>
<dbReference type="PANTHER" id="PTHR24412:SF489">
    <property type="entry name" value="RING FINGER DOMAIN AND KELCH REPEAT-CONTAINING PROTEIN DDB_G0271372"/>
    <property type="match status" value="1"/>
</dbReference>
<evidence type="ECO:0000313" key="5">
    <source>
        <dbReference type="WBParaSite" id="MCU_013228-RC"/>
    </source>
</evidence>
<evidence type="ECO:0000256" key="2">
    <source>
        <dbReference type="ARBA" id="ARBA00022737"/>
    </source>
</evidence>
<dbReference type="WBParaSite" id="MCU_013228-RC">
    <property type="protein sequence ID" value="MCU_013228-RC"/>
    <property type="gene ID" value="MCU_013228"/>
</dbReference>
<dbReference type="PANTHER" id="PTHR24412">
    <property type="entry name" value="KELCH PROTEIN"/>
    <property type="match status" value="1"/>
</dbReference>
<dbReference type="Gene3D" id="2.120.10.80">
    <property type="entry name" value="Kelch-type beta propeller"/>
    <property type="match status" value="1"/>
</dbReference>
<dbReference type="InterPro" id="IPR011705">
    <property type="entry name" value="BACK"/>
</dbReference>
<dbReference type="WBParaSite" id="MCU_013228-RA">
    <property type="protein sequence ID" value="MCU_013228-RA"/>
    <property type="gene ID" value="MCU_013228"/>
</dbReference>
<dbReference type="SUPFAM" id="SSF117281">
    <property type="entry name" value="Kelch motif"/>
    <property type="match status" value="1"/>
</dbReference>
<dbReference type="SMART" id="SM00612">
    <property type="entry name" value="Kelch"/>
    <property type="match status" value="3"/>
</dbReference>
<dbReference type="AlphaFoldDB" id="A0A5K3G2I7"/>
<evidence type="ECO:0000256" key="1">
    <source>
        <dbReference type="ARBA" id="ARBA00022441"/>
    </source>
</evidence>
<feature type="domain" description="BACK" evidence="3">
    <location>
        <begin position="58"/>
        <end position="138"/>
    </location>
</feature>
<reference evidence="4 5" key="1">
    <citation type="submission" date="2019-11" db="UniProtKB">
        <authorList>
            <consortium name="WormBaseParasite"/>
        </authorList>
    </citation>
    <scope>IDENTIFICATION</scope>
</reference>
<organism evidence="5">
    <name type="scientific">Mesocestoides corti</name>
    <name type="common">Flatworm</name>
    <dbReference type="NCBI Taxonomy" id="53468"/>
    <lineage>
        <taxon>Eukaryota</taxon>
        <taxon>Metazoa</taxon>
        <taxon>Spiralia</taxon>
        <taxon>Lophotrochozoa</taxon>
        <taxon>Platyhelminthes</taxon>
        <taxon>Cestoda</taxon>
        <taxon>Eucestoda</taxon>
        <taxon>Cyclophyllidea</taxon>
        <taxon>Mesocestoididae</taxon>
        <taxon>Mesocestoides</taxon>
    </lineage>
</organism>
<keyword evidence="1" id="KW-0880">Kelch repeat</keyword>
<keyword evidence="2" id="KW-0677">Repeat</keyword>
<dbReference type="InterPro" id="IPR011333">
    <property type="entry name" value="SKP1/BTB/POZ_sf"/>
</dbReference>
<accession>A0A5K3G2I7</accession>
<protein>
    <submittedName>
        <fullName evidence="4 5">BACK domain-containing protein</fullName>
    </submittedName>
</protein>
<sequence>MTDIVEAVVVFAYTGSIEISMDNAVRLFLLASNLGSRTITSWCAEFLRPRVSKENVEQIWSVANATKNTQMIDICVPVIAAHFDSITTQVTFHSTTELDSLSSLLGDDRLVGVAEAAKLRTIAKWFEGNSTANKENVTAFVDKDDDSRDATFKDLVGAVALRKITSGDFAEFCMSDCWINLQREFRDLISNAWKEARRIRPFQDYLIALMNHPPYVLFICNEVTFATSKWKEIEKKIIASADEVLPTVDVNFRHTLPSRRGCAVVVLNDSIYMIGGRNEKREVSRLVDRVDPFDGSVSSSTPMVQARRSCSAAADDAVKGQQLFVFGGHDGDTQISSCEKFDPATNRWTSLPDMPTRRENSGAVGVPGVGVVVVGGYIYGRGTLDTAELLSCSTEDNGVENWSWRQLAPMLKRRSFPGVANFRGRVVVADRDNRIECLRLPADDSNPGQWTQLHALKKGLPEIGSPVVLNERLLLADCHGNVHEFFPASESEPLTLETFTWKPIFTIQNVSIARLLVLRKRC</sequence>
<evidence type="ECO:0000313" key="4">
    <source>
        <dbReference type="WBParaSite" id="MCU_013228-RA"/>
    </source>
</evidence>
<proteinExistence type="predicted"/>
<dbReference type="InterPro" id="IPR006652">
    <property type="entry name" value="Kelch_1"/>
</dbReference>